<gene>
    <name evidence="1" type="ORF">MHSWG343_10670</name>
</gene>
<dbReference type="AlphaFoldDB" id="A0A478FUD6"/>
<comment type="caution">
    <text evidence="1">The sequence shown here is derived from an EMBL/GenBank/DDBJ whole genome shotgun (WGS) entry which is preliminary data.</text>
</comment>
<evidence type="ECO:0000313" key="1">
    <source>
        <dbReference type="EMBL" id="GCE64059.1"/>
    </source>
</evidence>
<name>A0A478FUD6_9MOLU</name>
<dbReference type="EMBL" id="BIMN01000010">
    <property type="protein sequence ID" value="GCE64059.1"/>
    <property type="molecule type" value="Genomic_DNA"/>
</dbReference>
<reference evidence="1 2" key="1">
    <citation type="submission" date="2019-01" db="EMBL/GenBank/DDBJ databases">
        <title>Draft genome sequences of Candidatus Mycoplasma haemohominis SWG34-3 identified from a patient with pyrexia, anemia and liver dysfunction.</title>
        <authorList>
            <person name="Sekizuka T."/>
            <person name="Hattori N."/>
            <person name="Katano H."/>
            <person name="Takuma T."/>
            <person name="Ito T."/>
            <person name="Arai N."/>
            <person name="Yanai R."/>
            <person name="Ishii S."/>
            <person name="Miura Y."/>
            <person name="Tokunaga T."/>
            <person name="Watanabe H."/>
            <person name="Nomura N."/>
            <person name="Eguchi J."/>
            <person name="Arai T."/>
            <person name="Hasegawa H."/>
            <person name="Nakamaki T."/>
            <person name="Wakita T."/>
            <person name="Niki Y."/>
            <person name="Kuroda M."/>
        </authorList>
    </citation>
    <scope>NUCLEOTIDE SEQUENCE [LARGE SCALE GENOMIC DNA]</scope>
    <source>
        <strain evidence="1">SWG34-3</strain>
    </source>
</reference>
<dbReference type="Proteomes" id="UP000324831">
    <property type="component" value="Unassembled WGS sequence"/>
</dbReference>
<protein>
    <submittedName>
        <fullName evidence="1">Uncharacterized protein</fullName>
    </submittedName>
</protein>
<sequence>MHALQLLVVAFGVSAIALTGIAGTYSLGNSEGSSNLEFFKSEVLKVKPLSAWICEAVKLNEEKLSNWWTGEKAKKWCKEPNKYDGVLEEMNLSGAQLFDLVSNLIFENIQKDFWVEFNFNCLLNEVSPQIRFIKIEGNAYEYEFIDKEKVSSEKAPANKLWDVCEHFYKLPSYQKAKQWFLDFLKRGGSDDTKEQSKVIIDGHLYAKAEINKEVQAS</sequence>
<proteinExistence type="predicted"/>
<accession>A0A478FUD6</accession>
<evidence type="ECO:0000313" key="2">
    <source>
        <dbReference type="Proteomes" id="UP000324831"/>
    </source>
</evidence>
<organism evidence="1 2">
    <name type="scientific">Candidatus Mycoplasma haematohominis</name>
    <dbReference type="NCBI Taxonomy" id="1494318"/>
    <lineage>
        <taxon>Bacteria</taxon>
        <taxon>Bacillati</taxon>
        <taxon>Mycoplasmatota</taxon>
        <taxon>Mollicutes</taxon>
        <taxon>Mycoplasmataceae</taxon>
        <taxon>Mycoplasma</taxon>
    </lineage>
</organism>